<proteinExistence type="predicted"/>
<gene>
    <name evidence="1" type="ORF">FGO68_gene4686</name>
</gene>
<protein>
    <submittedName>
        <fullName evidence="1">Uncharacterized protein</fullName>
    </submittedName>
</protein>
<evidence type="ECO:0000313" key="1">
    <source>
        <dbReference type="EMBL" id="TNV71569.1"/>
    </source>
</evidence>
<comment type="caution">
    <text evidence="1">The sequence shown here is derived from an EMBL/GenBank/DDBJ whole genome shotgun (WGS) entry which is preliminary data.</text>
</comment>
<organism evidence="1 2">
    <name type="scientific">Halteria grandinella</name>
    <dbReference type="NCBI Taxonomy" id="5974"/>
    <lineage>
        <taxon>Eukaryota</taxon>
        <taxon>Sar</taxon>
        <taxon>Alveolata</taxon>
        <taxon>Ciliophora</taxon>
        <taxon>Intramacronucleata</taxon>
        <taxon>Spirotrichea</taxon>
        <taxon>Stichotrichia</taxon>
        <taxon>Sporadotrichida</taxon>
        <taxon>Halteriidae</taxon>
        <taxon>Halteria</taxon>
    </lineage>
</organism>
<dbReference type="EMBL" id="RRYP01029753">
    <property type="protein sequence ID" value="TNV71569.1"/>
    <property type="molecule type" value="Genomic_DNA"/>
</dbReference>
<reference evidence="1" key="1">
    <citation type="submission" date="2019-06" db="EMBL/GenBank/DDBJ databases">
        <authorList>
            <person name="Zheng W."/>
        </authorList>
    </citation>
    <scope>NUCLEOTIDE SEQUENCE</scope>
    <source>
        <strain evidence="1">QDHG01</strain>
    </source>
</reference>
<sequence length="76" mass="9339">MEKKDFNFYLGFLTPFFEPTNTTDIIQRSMRRKKQGKYIPIHSFLIPMLHFDNNMLFIQNIHLKRRFSPPYFLRIV</sequence>
<dbReference type="Proteomes" id="UP000785679">
    <property type="component" value="Unassembled WGS sequence"/>
</dbReference>
<accession>A0A8J8SUX2</accession>
<dbReference type="AlphaFoldDB" id="A0A8J8SUX2"/>
<keyword evidence="2" id="KW-1185">Reference proteome</keyword>
<name>A0A8J8SUX2_HALGN</name>
<evidence type="ECO:0000313" key="2">
    <source>
        <dbReference type="Proteomes" id="UP000785679"/>
    </source>
</evidence>